<feature type="chain" id="PRO_5040365815" evidence="2">
    <location>
        <begin position="24"/>
        <end position="99"/>
    </location>
</feature>
<name>A0A9N8S2M7_9BURK</name>
<feature type="region of interest" description="Disordered" evidence="1">
    <location>
        <begin position="64"/>
        <end position="99"/>
    </location>
</feature>
<accession>A0A9N8S2M7</accession>
<feature type="signal peptide" evidence="2">
    <location>
        <begin position="1"/>
        <end position="23"/>
    </location>
</feature>
<evidence type="ECO:0000313" key="3">
    <source>
        <dbReference type="EMBL" id="CAG4923782.1"/>
    </source>
</evidence>
<dbReference type="AlphaFoldDB" id="A0A9N8S2M7"/>
<reference evidence="3" key="1">
    <citation type="submission" date="2021-04" db="EMBL/GenBank/DDBJ databases">
        <authorList>
            <person name="Vanwijnsberghe S."/>
        </authorList>
    </citation>
    <scope>NUCLEOTIDE SEQUENCE</scope>
    <source>
        <strain evidence="3">LMG 31841</strain>
    </source>
</reference>
<dbReference type="Pfam" id="PF07769">
    <property type="entry name" value="PsiF_repeat"/>
    <property type="match status" value="2"/>
</dbReference>
<gene>
    <name evidence="3" type="primary">psiF</name>
    <name evidence="3" type="ORF">LMG31841_05320</name>
</gene>
<protein>
    <submittedName>
        <fullName evidence="3">Phosphate starvation-inducible protein PsiF</fullName>
    </submittedName>
</protein>
<evidence type="ECO:0000256" key="2">
    <source>
        <dbReference type="SAM" id="SignalP"/>
    </source>
</evidence>
<dbReference type="Proteomes" id="UP000789704">
    <property type="component" value="Unassembled WGS sequence"/>
</dbReference>
<evidence type="ECO:0000313" key="4">
    <source>
        <dbReference type="Proteomes" id="UP000789704"/>
    </source>
</evidence>
<comment type="caution">
    <text evidence="3">The sequence shown here is derived from an EMBL/GenBank/DDBJ whole genome shotgun (WGS) entry which is preliminary data.</text>
</comment>
<proteinExistence type="predicted"/>
<feature type="compositionally biased region" description="Polar residues" evidence="1">
    <location>
        <begin position="65"/>
        <end position="79"/>
    </location>
</feature>
<dbReference type="EMBL" id="CAJQZC010000014">
    <property type="protein sequence ID" value="CAG4923782.1"/>
    <property type="molecule type" value="Genomic_DNA"/>
</dbReference>
<dbReference type="RefSeq" id="WP_228883334.1">
    <property type="nucleotide sequence ID" value="NZ_CAJQYX010000002.1"/>
</dbReference>
<sequence length="99" mass="10308">MKIQSAIAALVLGGMLASPLAFAENSQQSKMTACNKQAGDKKGDERKAFMSSCLSASAPVAASAPMTQQEKMTACNKQATGKKGDERKAFMSSCLSNKG</sequence>
<keyword evidence="2" id="KW-0732">Signal</keyword>
<dbReference type="InterPro" id="IPR011690">
    <property type="entry name" value="P_starv_induced_PsiF"/>
</dbReference>
<keyword evidence="4" id="KW-1185">Reference proteome</keyword>
<organism evidence="3 4">
    <name type="scientific">Paraburkholderia saeva</name>
    <dbReference type="NCBI Taxonomy" id="2777537"/>
    <lineage>
        <taxon>Bacteria</taxon>
        <taxon>Pseudomonadati</taxon>
        <taxon>Pseudomonadota</taxon>
        <taxon>Betaproteobacteria</taxon>
        <taxon>Burkholderiales</taxon>
        <taxon>Burkholderiaceae</taxon>
        <taxon>Paraburkholderia</taxon>
    </lineage>
</organism>
<evidence type="ECO:0000256" key="1">
    <source>
        <dbReference type="SAM" id="MobiDB-lite"/>
    </source>
</evidence>